<evidence type="ECO:0000313" key="2">
    <source>
        <dbReference type="Proteomes" id="UP000828941"/>
    </source>
</evidence>
<keyword evidence="2" id="KW-1185">Reference proteome</keyword>
<protein>
    <submittedName>
        <fullName evidence="1">Uncharacterized protein</fullName>
    </submittedName>
</protein>
<dbReference type="EMBL" id="CM039431">
    <property type="protein sequence ID" value="KAI4335653.1"/>
    <property type="molecule type" value="Genomic_DNA"/>
</dbReference>
<evidence type="ECO:0000313" key="1">
    <source>
        <dbReference type="EMBL" id="KAI4335653.1"/>
    </source>
</evidence>
<reference evidence="1 2" key="1">
    <citation type="journal article" date="2022" name="DNA Res.">
        <title>Chromosomal-level genome assembly of the orchid tree Bauhinia variegata (Leguminosae; Cercidoideae) supports the allotetraploid origin hypothesis of Bauhinia.</title>
        <authorList>
            <person name="Zhong Y."/>
            <person name="Chen Y."/>
            <person name="Zheng D."/>
            <person name="Pang J."/>
            <person name="Liu Y."/>
            <person name="Luo S."/>
            <person name="Meng S."/>
            <person name="Qian L."/>
            <person name="Wei D."/>
            <person name="Dai S."/>
            <person name="Zhou R."/>
        </authorList>
    </citation>
    <scope>NUCLEOTIDE SEQUENCE [LARGE SCALE GENOMIC DNA]</scope>
    <source>
        <strain evidence="1">BV-YZ2020</strain>
    </source>
</reference>
<comment type="caution">
    <text evidence="1">The sequence shown here is derived from an EMBL/GenBank/DDBJ whole genome shotgun (WGS) entry which is preliminary data.</text>
</comment>
<organism evidence="1 2">
    <name type="scientific">Bauhinia variegata</name>
    <name type="common">Purple orchid tree</name>
    <name type="synonym">Phanera variegata</name>
    <dbReference type="NCBI Taxonomy" id="167791"/>
    <lineage>
        <taxon>Eukaryota</taxon>
        <taxon>Viridiplantae</taxon>
        <taxon>Streptophyta</taxon>
        <taxon>Embryophyta</taxon>
        <taxon>Tracheophyta</taxon>
        <taxon>Spermatophyta</taxon>
        <taxon>Magnoliopsida</taxon>
        <taxon>eudicotyledons</taxon>
        <taxon>Gunneridae</taxon>
        <taxon>Pentapetalae</taxon>
        <taxon>rosids</taxon>
        <taxon>fabids</taxon>
        <taxon>Fabales</taxon>
        <taxon>Fabaceae</taxon>
        <taxon>Cercidoideae</taxon>
        <taxon>Cercideae</taxon>
        <taxon>Bauhiniinae</taxon>
        <taxon>Bauhinia</taxon>
    </lineage>
</organism>
<name>A0ACB9NGN7_BAUVA</name>
<sequence>MFNKVFCAPESPSSHSSRVLLMVKGKLILICQSGGEFITIDDGSMSYTKGEAHAAEINHETRFDDLKLKLAELCNLEYKSLSIKYFLPENRKTLITLSNDRDLKRMYEFHVNSVTADVFVSGKEGFDREALNIISRTNEIKLAEPVTPTIVLTTNATLQAAGSPIAFCTTTATSVTQVTPVGCASTPADSVIAIQLSSQSLPTVGFSSNLSPIHTISEDHGASSSIATGSVDLISPSPVLSDMDCTPADTVKKRRRTASWTISANGPTIVAVPEKTEEKRKLTSRKKKIKNDNTTAVTDNTATIAVADILENQQGVSPRKDNSGDLFLAGSQDVPPEKLVALWKDGITGVGHDFKSVIEFRDALQKYAIAYRFAYKLIKNDTNRASAKCVAEGCPWRIHASWVPSANTFRVKKMTMSHTCEGESWKSAHPSKNWLVNIIKDRLRDSPHHKPKEIANGILRDFGIELNYTQVWRGIEDAREQLQGSYKEAYTQLSGLCKKMEEANPGSFIKLLTSNDKRFERLFVSFHALIRGFQIGCCPLLFLDATSLKSKYHEVLLTATSLDGDDGAFPVAFCVVDNENGDSWRWFLEQLKCAMATSEPLTFVSDREKGLKQSVLEVFENAYHGYSMYHLLESFKKNLKGPFHGDGRPSLPINFLAAANALRLDGFKRSTEQIKKVSSAAYDWVMQIEPDQWTNAVFKGERYNHIMFDVTKFYGNWAEEAKELTITQKIETLRGKITELMKDRQIDACRWSTKLTPSKEEKLQEEARKAYGLKVLFSSDTLFEVHDDSINVVDIDKRECSCLKWKATGLPCRHAIAVFNCTHRNMYDYCSRNFTVVNFQQMYSVPINPVSESFKSSQETTPETETVLPPCTSKQPGQQKKIQNKTPVAKKTVCCTKCKGIGHNKATCQEMA</sequence>
<accession>A0ACB9NGN7</accession>
<proteinExistence type="predicted"/>
<gene>
    <name evidence="1" type="ORF">L6164_014284</name>
</gene>
<dbReference type="Proteomes" id="UP000828941">
    <property type="component" value="Chromosome 6"/>
</dbReference>